<dbReference type="Proteomes" id="UP000292052">
    <property type="component" value="Unassembled WGS sequence"/>
</dbReference>
<dbReference type="GO" id="GO:0140560">
    <property type="term" value="F:xylosyl alpha-1,3-xylosyltransferase activity"/>
    <property type="evidence" value="ECO:0007669"/>
    <property type="project" value="TreeGrafter"/>
</dbReference>
<dbReference type="InterPro" id="IPR042465">
    <property type="entry name" value="XXLT1"/>
</dbReference>
<dbReference type="GO" id="GO:0005789">
    <property type="term" value="C:endoplasmic reticulum membrane"/>
    <property type="evidence" value="ECO:0007669"/>
    <property type="project" value="TreeGrafter"/>
</dbReference>
<dbReference type="EMBL" id="QDEB01022176">
    <property type="protein sequence ID" value="RZC40885.1"/>
    <property type="molecule type" value="Genomic_DNA"/>
</dbReference>
<reference evidence="2 3" key="1">
    <citation type="submission" date="2017-03" db="EMBL/GenBank/DDBJ databases">
        <title>Genome of the blue death feigning beetle - Asbolus verrucosus.</title>
        <authorList>
            <person name="Rider S.D."/>
        </authorList>
    </citation>
    <scope>NUCLEOTIDE SEQUENCE [LARGE SCALE GENOMIC DNA]</scope>
    <source>
        <strain evidence="2">Butters</strain>
        <tissue evidence="2">Head and leg muscle</tissue>
    </source>
</reference>
<evidence type="ECO:0000313" key="3">
    <source>
        <dbReference type="Proteomes" id="UP000292052"/>
    </source>
</evidence>
<evidence type="ECO:0000256" key="1">
    <source>
        <dbReference type="SAM" id="Phobius"/>
    </source>
</evidence>
<dbReference type="InterPro" id="IPR029044">
    <property type="entry name" value="Nucleotide-diphossugar_trans"/>
</dbReference>
<dbReference type="PANTHER" id="PTHR46612">
    <property type="entry name" value="XYLOSIDE XYLOSYLTRANSFERASE 1"/>
    <property type="match status" value="1"/>
</dbReference>
<dbReference type="STRING" id="1661398.A0A482W7E7"/>
<dbReference type="SUPFAM" id="SSF53448">
    <property type="entry name" value="Nucleotide-diphospho-sugar transferases"/>
    <property type="match status" value="1"/>
</dbReference>
<comment type="caution">
    <text evidence="2">The sequence shown here is derived from an EMBL/GenBank/DDBJ whole genome shotgun (WGS) entry which is preliminary data.</text>
</comment>
<keyword evidence="1" id="KW-0472">Membrane</keyword>
<feature type="transmembrane region" description="Helical" evidence="1">
    <location>
        <begin position="14"/>
        <end position="32"/>
    </location>
</feature>
<dbReference type="AlphaFoldDB" id="A0A482W7E7"/>
<dbReference type="OrthoDB" id="411524at2759"/>
<keyword evidence="1" id="KW-0812">Transmembrane</keyword>
<sequence length="356" mass="41399">MYNLKTSSSTVKRLLKIAVIFTTFAVIYFVFLTNNSPKNSTKHDVDVNFLPVKTIKDFNVWLIFTKVTEKSPLKYKFHNLLENILNISSVPLKFHIIVDNSSRNLAVNEISDVVSHSNKPIHYNLYDMDICAKVISDIVEAMMPHFSSKPGTYYSDALFYISLGLYRIAPHSQNRAVLLDCDLYFKKDIRVVFEEFDRFKSTALYGLAPELTPVYRHILQGYKMKHNSTFGEYYHPKNITKTMPHPRGFQGYNSGVVLINLSAIRKSEEYSVILRTKSVQSLTSKYKFRGHLGDQDFYTLMGFEYPHLIQTLNCGFNRQLCVWWRDHGYRDVFDHYFKCKHPVVILHGNCNTKIPK</sequence>
<keyword evidence="2" id="KW-0808">Transferase</keyword>
<proteinExistence type="predicted"/>
<accession>A0A482W7E7</accession>
<keyword evidence="1" id="KW-1133">Transmembrane helix</keyword>
<keyword evidence="3" id="KW-1185">Reference proteome</keyword>
<dbReference type="GO" id="GO:0016266">
    <property type="term" value="P:protein O-linked glycosylation via N-acetyl-galactosamine"/>
    <property type="evidence" value="ECO:0007669"/>
    <property type="project" value="TreeGrafter"/>
</dbReference>
<evidence type="ECO:0000313" key="2">
    <source>
        <dbReference type="EMBL" id="RZC40885.1"/>
    </source>
</evidence>
<dbReference type="PANTHER" id="PTHR46612:SF1">
    <property type="entry name" value="XYLOSIDE XYLOSYLTRANSFERASE 1"/>
    <property type="match status" value="1"/>
</dbReference>
<gene>
    <name evidence="2" type="ORF">BDFB_005185</name>
</gene>
<name>A0A482W7E7_ASBVE</name>
<organism evidence="2 3">
    <name type="scientific">Asbolus verrucosus</name>
    <name type="common">Desert ironclad beetle</name>
    <dbReference type="NCBI Taxonomy" id="1661398"/>
    <lineage>
        <taxon>Eukaryota</taxon>
        <taxon>Metazoa</taxon>
        <taxon>Ecdysozoa</taxon>
        <taxon>Arthropoda</taxon>
        <taxon>Hexapoda</taxon>
        <taxon>Insecta</taxon>
        <taxon>Pterygota</taxon>
        <taxon>Neoptera</taxon>
        <taxon>Endopterygota</taxon>
        <taxon>Coleoptera</taxon>
        <taxon>Polyphaga</taxon>
        <taxon>Cucujiformia</taxon>
        <taxon>Tenebrionidae</taxon>
        <taxon>Pimeliinae</taxon>
        <taxon>Asbolus</taxon>
    </lineage>
</organism>
<dbReference type="Gene3D" id="3.90.550.10">
    <property type="entry name" value="Spore Coat Polysaccharide Biosynthesis Protein SpsA, Chain A"/>
    <property type="match status" value="1"/>
</dbReference>
<protein>
    <submittedName>
        <fullName evidence="2">Xyloside xylosyltransferase 1</fullName>
    </submittedName>
</protein>